<keyword evidence="2" id="KW-1185">Reference proteome</keyword>
<dbReference type="Proteomes" id="UP001238450">
    <property type="component" value="Unassembled WGS sequence"/>
</dbReference>
<organism evidence="1 2">
    <name type="scientific">Croceifilum oryzae</name>
    <dbReference type="NCBI Taxonomy" id="1553429"/>
    <lineage>
        <taxon>Bacteria</taxon>
        <taxon>Bacillati</taxon>
        <taxon>Bacillota</taxon>
        <taxon>Bacilli</taxon>
        <taxon>Bacillales</taxon>
        <taxon>Thermoactinomycetaceae</taxon>
        <taxon>Croceifilum</taxon>
    </lineage>
</organism>
<name>A0AAJ1TG79_9BACL</name>
<dbReference type="RefSeq" id="WP_307253249.1">
    <property type="nucleotide sequence ID" value="NZ_JAUSUV010000008.1"/>
</dbReference>
<protein>
    <submittedName>
        <fullName evidence="1">Uncharacterized protein</fullName>
    </submittedName>
</protein>
<evidence type="ECO:0000313" key="2">
    <source>
        <dbReference type="Proteomes" id="UP001238450"/>
    </source>
</evidence>
<accession>A0AAJ1TG79</accession>
<comment type="caution">
    <text evidence="1">The sequence shown here is derived from an EMBL/GenBank/DDBJ whole genome shotgun (WGS) entry which is preliminary data.</text>
</comment>
<proteinExistence type="predicted"/>
<dbReference type="EMBL" id="JAUSUV010000008">
    <property type="protein sequence ID" value="MDQ0417924.1"/>
    <property type="molecule type" value="Genomic_DNA"/>
</dbReference>
<dbReference type="AlphaFoldDB" id="A0AAJ1TG79"/>
<sequence length="109" mass="12633">MRELQLEDLFKFTRILRKLDIKKEIQSLDFQNVENDSTGIGIQVFWLLLENSDKAEKEVYEFLASVAGVTPQEMKTMSLSQLGELIQEFQKIPGLANFFRSAFKQVTKN</sequence>
<gene>
    <name evidence="1" type="ORF">J2Z48_002108</name>
</gene>
<reference evidence="1 2" key="1">
    <citation type="submission" date="2023-07" db="EMBL/GenBank/DDBJ databases">
        <title>Genomic Encyclopedia of Type Strains, Phase IV (KMG-IV): sequencing the most valuable type-strain genomes for metagenomic binning, comparative biology and taxonomic classification.</title>
        <authorList>
            <person name="Goeker M."/>
        </authorList>
    </citation>
    <scope>NUCLEOTIDE SEQUENCE [LARGE SCALE GENOMIC DNA]</scope>
    <source>
        <strain evidence="1 2">DSM 46876</strain>
    </source>
</reference>
<evidence type="ECO:0000313" key="1">
    <source>
        <dbReference type="EMBL" id="MDQ0417924.1"/>
    </source>
</evidence>